<evidence type="ECO:0000256" key="2">
    <source>
        <dbReference type="SAM" id="SignalP"/>
    </source>
</evidence>
<feature type="compositionally biased region" description="Polar residues" evidence="1">
    <location>
        <begin position="58"/>
        <end position="83"/>
    </location>
</feature>
<evidence type="ECO:0000256" key="1">
    <source>
        <dbReference type="SAM" id="MobiDB-lite"/>
    </source>
</evidence>
<keyword evidence="2" id="KW-0732">Signal</keyword>
<dbReference type="Proteomes" id="UP000252479">
    <property type="component" value="Unassembled WGS sequence"/>
</dbReference>
<feature type="signal peptide" evidence="2">
    <location>
        <begin position="1"/>
        <end position="23"/>
    </location>
</feature>
<reference evidence="4 5" key="1">
    <citation type="journal article" date="2017" name="Elife">
        <title>Extensive horizontal gene transfer in cheese-associated bacteria.</title>
        <authorList>
            <person name="Bonham K.S."/>
            <person name="Wolfe B.E."/>
            <person name="Dutton R.J."/>
        </authorList>
    </citation>
    <scope>NUCLEOTIDE SEQUENCE [LARGE SCALE GENOMIC DNA]</scope>
    <source>
        <strain evidence="4 5">JB196</strain>
    </source>
</reference>
<dbReference type="InterPro" id="IPR036680">
    <property type="entry name" value="SPOR-like_sf"/>
</dbReference>
<evidence type="ECO:0000313" key="4">
    <source>
        <dbReference type="EMBL" id="RCS70223.1"/>
    </source>
</evidence>
<dbReference type="RefSeq" id="WP_086959850.1">
    <property type="nucleotide sequence ID" value="NZ_AP018681.1"/>
</dbReference>
<dbReference type="PROSITE" id="PS51257">
    <property type="entry name" value="PROKAR_LIPOPROTEIN"/>
    <property type="match status" value="1"/>
</dbReference>
<dbReference type="OrthoDB" id="6189369at2"/>
<comment type="caution">
    <text evidence="4">The sequence shown here is derived from an EMBL/GenBank/DDBJ whole genome shotgun (WGS) entry which is preliminary data.</text>
</comment>
<feature type="region of interest" description="Disordered" evidence="1">
    <location>
        <begin position="30"/>
        <end position="104"/>
    </location>
</feature>
<evidence type="ECO:0000259" key="3">
    <source>
        <dbReference type="PROSITE" id="PS51724"/>
    </source>
</evidence>
<sequence length="216" mass="23718">MKKIAIISLSVLFLAACSSSNYDSEVSTETYQENYKSDEVPQPITTSTAAPMEEDVQPLSTVASTKAGQPSMIEPSNSSDTTAPKSKKVVKLSPKEDMTLDQANTSEASVRVFYPSDNKMTQPDTDHYLVQVAALANEKHLLSTAADLPSNQPKWENVKTINNKNWHSLLFGNFETVKEAKDAILQLPASYQAMGPFVKSVKSIKSSQYPELKKLP</sequence>
<accession>A0A368LIL9</accession>
<keyword evidence="5" id="KW-1185">Reference proteome</keyword>
<feature type="chain" id="PRO_5016678008" evidence="2">
    <location>
        <begin position="24"/>
        <end position="216"/>
    </location>
</feature>
<dbReference type="AlphaFoldDB" id="A0A368LIL9"/>
<name>A0A368LIL9_9VIBR</name>
<dbReference type="GeneID" id="303189689"/>
<dbReference type="Pfam" id="PF05036">
    <property type="entry name" value="SPOR"/>
    <property type="match status" value="1"/>
</dbReference>
<feature type="domain" description="SPOR" evidence="3">
    <location>
        <begin position="122"/>
        <end position="200"/>
    </location>
</feature>
<dbReference type="Gene3D" id="3.30.70.1070">
    <property type="entry name" value="Sporulation related repeat"/>
    <property type="match status" value="1"/>
</dbReference>
<evidence type="ECO:0000313" key="5">
    <source>
        <dbReference type="Proteomes" id="UP000252479"/>
    </source>
</evidence>
<dbReference type="GO" id="GO:0042834">
    <property type="term" value="F:peptidoglycan binding"/>
    <property type="evidence" value="ECO:0007669"/>
    <property type="project" value="InterPro"/>
</dbReference>
<organism evidence="4 5">
    <name type="scientific">Vibrio casei</name>
    <dbReference type="NCBI Taxonomy" id="673372"/>
    <lineage>
        <taxon>Bacteria</taxon>
        <taxon>Pseudomonadati</taxon>
        <taxon>Pseudomonadota</taxon>
        <taxon>Gammaproteobacteria</taxon>
        <taxon>Vibrionales</taxon>
        <taxon>Vibrionaceae</taxon>
        <taxon>Vibrio</taxon>
    </lineage>
</organism>
<protein>
    <submittedName>
        <fullName evidence="4">SPOR domain-containing protein</fullName>
    </submittedName>
</protein>
<dbReference type="InterPro" id="IPR007730">
    <property type="entry name" value="SPOR-like_dom"/>
</dbReference>
<dbReference type="SUPFAM" id="SSF110997">
    <property type="entry name" value="Sporulation related repeat"/>
    <property type="match status" value="1"/>
</dbReference>
<dbReference type="EMBL" id="QPGL01000002">
    <property type="protein sequence ID" value="RCS70223.1"/>
    <property type="molecule type" value="Genomic_DNA"/>
</dbReference>
<gene>
    <name evidence="4" type="ORF">CIK83_12230</name>
</gene>
<dbReference type="PROSITE" id="PS51724">
    <property type="entry name" value="SPOR"/>
    <property type="match status" value="1"/>
</dbReference>
<proteinExistence type="predicted"/>